<dbReference type="GeneID" id="84573441"/>
<dbReference type="EMBL" id="UARK01000001">
    <property type="protein sequence ID" value="SPW23714.1"/>
    <property type="molecule type" value="Genomic_DNA"/>
</dbReference>
<evidence type="ECO:0000313" key="2">
    <source>
        <dbReference type="Proteomes" id="UP000249886"/>
    </source>
</evidence>
<reference evidence="1 2" key="1">
    <citation type="submission" date="2018-06" db="EMBL/GenBank/DDBJ databases">
        <authorList>
            <consortium name="Pathogen Informatics"/>
            <person name="Doyle S."/>
        </authorList>
    </citation>
    <scope>NUCLEOTIDE SEQUENCE [LARGE SCALE GENOMIC DNA]</scope>
    <source>
        <strain evidence="1 2">NCTC10254</strain>
    </source>
</reference>
<dbReference type="Proteomes" id="UP000249886">
    <property type="component" value="Unassembled WGS sequence"/>
</dbReference>
<comment type="caution">
    <text evidence="1">The sequence shown here is derived from an EMBL/GenBank/DDBJ whole genome shotgun (WGS) entry which is preliminary data.</text>
</comment>
<proteinExistence type="predicted"/>
<organism evidence="1 2">
    <name type="scientific">Corynebacterium matruchotii</name>
    <dbReference type="NCBI Taxonomy" id="43768"/>
    <lineage>
        <taxon>Bacteria</taxon>
        <taxon>Bacillati</taxon>
        <taxon>Actinomycetota</taxon>
        <taxon>Actinomycetes</taxon>
        <taxon>Mycobacteriales</taxon>
        <taxon>Corynebacteriaceae</taxon>
        <taxon>Corynebacterium</taxon>
    </lineage>
</organism>
<evidence type="ECO:0000313" key="1">
    <source>
        <dbReference type="EMBL" id="SPW23714.1"/>
    </source>
</evidence>
<gene>
    <name evidence="1" type="ORF">NCTC10254_00071</name>
</gene>
<protein>
    <submittedName>
        <fullName evidence="1">Uncharacterized protein</fullName>
    </submittedName>
</protein>
<name>A0A6H9XEM4_9CORY</name>
<dbReference type="RefSeq" id="WP_040431627.1">
    <property type="nucleotide sequence ID" value="NZ_CP050134.2"/>
</dbReference>
<accession>A0A6H9XEM4</accession>
<sequence length="108" mass="11837">MSDINNNEMGAETPNRNIGFAEFDVMKDALSALKATYIHRKVADDSSAAEKWWSAKFQAVRQLLKMVDDSNPEEMLAVARLANAEIAMMGGIGLPPEEPQDPSADEVL</sequence>
<dbReference type="AlphaFoldDB" id="A0A6H9XEM4"/>